<dbReference type="GO" id="GO:0005524">
    <property type="term" value="F:ATP binding"/>
    <property type="evidence" value="ECO:0007669"/>
    <property type="project" value="UniProtKB-KW"/>
</dbReference>
<comment type="caution">
    <text evidence="7">The sequence shown here is derived from an EMBL/GenBank/DDBJ whole genome shotgun (WGS) entry which is preliminary data.</text>
</comment>
<dbReference type="EMBL" id="AUZZ01008012">
    <property type="protein sequence ID" value="EQD39786.1"/>
    <property type="molecule type" value="Genomic_DNA"/>
</dbReference>
<dbReference type="PANTHER" id="PTHR32071">
    <property type="entry name" value="TRANSCRIPTIONAL REGULATORY PROTEIN"/>
    <property type="match status" value="1"/>
</dbReference>
<dbReference type="InterPro" id="IPR058031">
    <property type="entry name" value="AAA_lid_NorR"/>
</dbReference>
<evidence type="ECO:0000259" key="6">
    <source>
        <dbReference type="PROSITE" id="PS50045"/>
    </source>
</evidence>
<dbReference type="FunFam" id="3.40.50.300:FF:000006">
    <property type="entry name" value="DNA-binding transcriptional regulator NtrC"/>
    <property type="match status" value="1"/>
</dbReference>
<reference evidence="7" key="1">
    <citation type="submission" date="2013-08" db="EMBL/GenBank/DDBJ databases">
        <authorList>
            <person name="Mendez C."/>
            <person name="Richter M."/>
            <person name="Ferrer M."/>
            <person name="Sanchez J."/>
        </authorList>
    </citation>
    <scope>NUCLEOTIDE SEQUENCE</scope>
</reference>
<dbReference type="PROSITE" id="PS00688">
    <property type="entry name" value="SIGMA54_INTERACT_3"/>
    <property type="match status" value="1"/>
</dbReference>
<evidence type="ECO:0000256" key="5">
    <source>
        <dbReference type="ARBA" id="ARBA00023163"/>
    </source>
</evidence>
<dbReference type="PROSITE" id="PS00675">
    <property type="entry name" value="SIGMA54_INTERACT_1"/>
    <property type="match status" value="1"/>
</dbReference>
<evidence type="ECO:0000256" key="4">
    <source>
        <dbReference type="ARBA" id="ARBA00023125"/>
    </source>
</evidence>
<keyword evidence="2" id="KW-0067">ATP-binding</keyword>
<protein>
    <submittedName>
        <fullName evidence="7">Two-component system response regulator</fullName>
    </submittedName>
</protein>
<dbReference type="InterPro" id="IPR025662">
    <property type="entry name" value="Sigma_54_int_dom_ATP-bd_1"/>
</dbReference>
<evidence type="ECO:0000256" key="3">
    <source>
        <dbReference type="ARBA" id="ARBA00023015"/>
    </source>
</evidence>
<keyword evidence="4" id="KW-0238">DNA-binding</keyword>
<evidence type="ECO:0000313" key="7">
    <source>
        <dbReference type="EMBL" id="EQD39786.1"/>
    </source>
</evidence>
<feature type="domain" description="Sigma-54 factor interaction" evidence="6">
    <location>
        <begin position="1"/>
        <end position="222"/>
    </location>
</feature>
<dbReference type="SUPFAM" id="SSF52540">
    <property type="entry name" value="P-loop containing nucleoside triphosphate hydrolases"/>
    <property type="match status" value="1"/>
</dbReference>
<dbReference type="GO" id="GO:0003677">
    <property type="term" value="F:DNA binding"/>
    <property type="evidence" value="ECO:0007669"/>
    <property type="project" value="UniProtKB-KW"/>
</dbReference>
<dbReference type="InterPro" id="IPR027417">
    <property type="entry name" value="P-loop_NTPase"/>
</dbReference>
<keyword evidence="5" id="KW-0804">Transcription</keyword>
<dbReference type="SMART" id="SM00382">
    <property type="entry name" value="AAA"/>
    <property type="match status" value="1"/>
</dbReference>
<evidence type="ECO:0000256" key="2">
    <source>
        <dbReference type="ARBA" id="ARBA00022840"/>
    </source>
</evidence>
<feature type="non-terminal residue" evidence="7">
    <location>
        <position position="222"/>
    </location>
</feature>
<dbReference type="InterPro" id="IPR002078">
    <property type="entry name" value="Sigma_54_int"/>
</dbReference>
<dbReference type="Gene3D" id="1.10.8.60">
    <property type="match status" value="1"/>
</dbReference>
<organism evidence="7">
    <name type="scientific">mine drainage metagenome</name>
    <dbReference type="NCBI Taxonomy" id="410659"/>
    <lineage>
        <taxon>unclassified sequences</taxon>
        <taxon>metagenomes</taxon>
        <taxon>ecological metagenomes</taxon>
    </lineage>
</organism>
<dbReference type="GO" id="GO:0006355">
    <property type="term" value="P:regulation of DNA-templated transcription"/>
    <property type="evidence" value="ECO:0007669"/>
    <property type="project" value="InterPro"/>
</dbReference>
<evidence type="ECO:0000256" key="1">
    <source>
        <dbReference type="ARBA" id="ARBA00022741"/>
    </source>
</evidence>
<dbReference type="PANTHER" id="PTHR32071:SF117">
    <property type="entry name" value="PTS-DEPENDENT DIHYDROXYACETONE KINASE OPERON REGULATORY PROTEIN-RELATED"/>
    <property type="match status" value="1"/>
</dbReference>
<dbReference type="PROSITE" id="PS00676">
    <property type="entry name" value="SIGMA54_INTERACT_2"/>
    <property type="match status" value="1"/>
</dbReference>
<gene>
    <name evidence="7" type="ORF">B2A_11105</name>
</gene>
<sequence>MEERLAQAHMVAGTDARVLITGESGTGKELLAKAIHLASPRRNKPFVAINCGAMAENLLESELFGHEKGAFTGATSQHRGPFMAADGGSLMLDEIGDMPIRLQVKLLRVLQEGLIRPVGGTEALPVNVRVISATHRDLHQLLADGQFREDLYYRLNVVHIEMPALNRRREDIPLLVAHFLAQIAKESGARKIYAPEAVELLATADWPGNIRQLQNVVRQNVA</sequence>
<dbReference type="CDD" id="cd00009">
    <property type="entry name" value="AAA"/>
    <property type="match status" value="1"/>
</dbReference>
<keyword evidence="3" id="KW-0805">Transcription regulation</keyword>
<dbReference type="Gene3D" id="3.40.50.300">
    <property type="entry name" value="P-loop containing nucleotide triphosphate hydrolases"/>
    <property type="match status" value="1"/>
</dbReference>
<dbReference type="InterPro" id="IPR025943">
    <property type="entry name" value="Sigma_54_int_dom_ATP-bd_2"/>
</dbReference>
<accession>T0YVZ0</accession>
<dbReference type="InterPro" id="IPR025944">
    <property type="entry name" value="Sigma_54_int_dom_CS"/>
</dbReference>
<proteinExistence type="predicted"/>
<dbReference type="InterPro" id="IPR003593">
    <property type="entry name" value="AAA+_ATPase"/>
</dbReference>
<name>T0YVZ0_9ZZZZ</name>
<dbReference type="Pfam" id="PF00158">
    <property type="entry name" value="Sigma54_activat"/>
    <property type="match status" value="1"/>
</dbReference>
<keyword evidence="1" id="KW-0547">Nucleotide-binding</keyword>
<reference evidence="7" key="2">
    <citation type="journal article" date="2014" name="ISME J.">
        <title>Microbial stratification in low pH oxic and suboxic macroscopic growths along an acid mine drainage.</title>
        <authorList>
            <person name="Mendez-Garcia C."/>
            <person name="Mesa V."/>
            <person name="Sprenger R.R."/>
            <person name="Richter M."/>
            <person name="Diez M.S."/>
            <person name="Solano J."/>
            <person name="Bargiela R."/>
            <person name="Golyshina O.V."/>
            <person name="Manteca A."/>
            <person name="Ramos J.L."/>
            <person name="Gallego J.R."/>
            <person name="Llorente I."/>
            <person name="Martins Dos Santos V.A."/>
            <person name="Jensen O.N."/>
            <person name="Pelaez A.I."/>
            <person name="Sanchez J."/>
            <person name="Ferrer M."/>
        </authorList>
    </citation>
    <scope>NUCLEOTIDE SEQUENCE</scope>
</reference>
<dbReference type="Pfam" id="PF25601">
    <property type="entry name" value="AAA_lid_14"/>
    <property type="match status" value="1"/>
</dbReference>
<dbReference type="AlphaFoldDB" id="T0YVZ0"/>
<dbReference type="PROSITE" id="PS50045">
    <property type="entry name" value="SIGMA54_INTERACT_4"/>
    <property type="match status" value="1"/>
</dbReference>